<reference evidence="3 4" key="1">
    <citation type="submission" date="2024-06" db="EMBL/GenBank/DDBJ databases">
        <title>Genomic Encyclopedia of Type Strains, Phase V (KMG-V): Genome sequencing to study the core and pangenomes of soil and plant-associated prokaryotes.</title>
        <authorList>
            <person name="Whitman W."/>
        </authorList>
    </citation>
    <scope>NUCLEOTIDE SEQUENCE [LARGE SCALE GENOMIC DNA]</scope>
    <source>
        <strain evidence="3 4">NE40</strain>
    </source>
</reference>
<feature type="chain" id="PRO_5046396640" evidence="2">
    <location>
        <begin position="21"/>
        <end position="239"/>
    </location>
</feature>
<feature type="signal peptide" evidence="2">
    <location>
        <begin position="1"/>
        <end position="20"/>
    </location>
</feature>
<evidence type="ECO:0000256" key="2">
    <source>
        <dbReference type="SAM" id="SignalP"/>
    </source>
</evidence>
<sequence length="239" mass="27050">MVNGFVFALVLCFSTASIFADNPTTRGYLIINMTGLLPHSLDGYSFYLADENGHRVLLNRITELPTEVASEQFTQDAYYYGTFHIGAIRGEYYTRTFAPTFFFSFDLPTETPYQFYEDQEPSPSYYRLLYLDNAGNHTYSFVNNAFEVGNSGFLPAALHQFDGSDLRWWTSRWNGYIGGPVVYFPQQPHVEFSHGMGGPQRTLYTTLILPSANTSQSHSEGYSRNPADNSGRGCESQSW</sequence>
<accession>A0ABV2SF90</accession>
<keyword evidence="2" id="KW-0732">Signal</keyword>
<comment type="caution">
    <text evidence="3">The sequence shown here is derived from an EMBL/GenBank/DDBJ whole genome shotgun (WGS) entry which is preliminary data.</text>
</comment>
<evidence type="ECO:0000313" key="3">
    <source>
        <dbReference type="EMBL" id="MET4756430.1"/>
    </source>
</evidence>
<feature type="compositionally biased region" description="Polar residues" evidence="1">
    <location>
        <begin position="214"/>
        <end position="228"/>
    </location>
</feature>
<keyword evidence="4" id="KW-1185">Reference proteome</keyword>
<dbReference type="Proteomes" id="UP001549366">
    <property type="component" value="Unassembled WGS sequence"/>
</dbReference>
<gene>
    <name evidence="3" type="ORF">V5J35_001622</name>
</gene>
<name>A0ABV2SF90_9GAMM</name>
<protein>
    <submittedName>
        <fullName evidence="3">Uncharacterized protein</fullName>
    </submittedName>
</protein>
<feature type="region of interest" description="Disordered" evidence="1">
    <location>
        <begin position="214"/>
        <end position="239"/>
    </location>
</feature>
<organism evidence="3 4">
    <name type="scientific">Endozoicomonas lisbonensis</name>
    <dbReference type="NCBI Taxonomy" id="3120522"/>
    <lineage>
        <taxon>Bacteria</taxon>
        <taxon>Pseudomonadati</taxon>
        <taxon>Pseudomonadota</taxon>
        <taxon>Gammaproteobacteria</taxon>
        <taxon>Oceanospirillales</taxon>
        <taxon>Endozoicomonadaceae</taxon>
        <taxon>Endozoicomonas</taxon>
    </lineage>
</organism>
<evidence type="ECO:0000313" key="4">
    <source>
        <dbReference type="Proteomes" id="UP001549366"/>
    </source>
</evidence>
<dbReference type="EMBL" id="JBEWTB010000002">
    <property type="protein sequence ID" value="MET4756430.1"/>
    <property type="molecule type" value="Genomic_DNA"/>
</dbReference>
<proteinExistence type="predicted"/>
<dbReference type="RefSeq" id="WP_354010772.1">
    <property type="nucleotide sequence ID" value="NZ_JBEWTA010000001.1"/>
</dbReference>
<evidence type="ECO:0000256" key="1">
    <source>
        <dbReference type="SAM" id="MobiDB-lite"/>
    </source>
</evidence>